<keyword evidence="1" id="KW-0732">Signal</keyword>
<evidence type="ECO:0000313" key="3">
    <source>
        <dbReference type="Proteomes" id="UP000198683"/>
    </source>
</evidence>
<accession>A0A1G8RYD1</accession>
<name>A0A1G8RYD1_9ACTN</name>
<organism evidence="2 3">
    <name type="scientific">Nonomuraea maritima</name>
    <dbReference type="NCBI Taxonomy" id="683260"/>
    <lineage>
        <taxon>Bacteria</taxon>
        <taxon>Bacillati</taxon>
        <taxon>Actinomycetota</taxon>
        <taxon>Actinomycetes</taxon>
        <taxon>Streptosporangiales</taxon>
        <taxon>Streptosporangiaceae</taxon>
        <taxon>Nonomuraea</taxon>
    </lineage>
</organism>
<dbReference type="RefSeq" id="WP_176902867.1">
    <property type="nucleotide sequence ID" value="NZ_FNFB01000001.1"/>
</dbReference>
<keyword evidence="3" id="KW-1185">Reference proteome</keyword>
<evidence type="ECO:0000313" key="2">
    <source>
        <dbReference type="EMBL" id="SDJ21555.1"/>
    </source>
</evidence>
<protein>
    <submittedName>
        <fullName evidence="2">Uncharacterized protein</fullName>
    </submittedName>
</protein>
<dbReference type="STRING" id="683260.SAMN05421874_10192"/>
<evidence type="ECO:0000256" key="1">
    <source>
        <dbReference type="SAM" id="SignalP"/>
    </source>
</evidence>
<dbReference type="Proteomes" id="UP000198683">
    <property type="component" value="Unassembled WGS sequence"/>
</dbReference>
<dbReference type="AlphaFoldDB" id="A0A1G8RYD1"/>
<sequence>MRMRFALSALIAAFAVAVTVGGNATAANAASAPQIYNTLDEMYCC</sequence>
<gene>
    <name evidence="2" type="ORF">SAMN05421874_10192</name>
</gene>
<feature type="signal peptide" evidence="1">
    <location>
        <begin position="1"/>
        <end position="29"/>
    </location>
</feature>
<feature type="chain" id="PRO_5038971913" evidence="1">
    <location>
        <begin position="30"/>
        <end position="45"/>
    </location>
</feature>
<reference evidence="2 3" key="1">
    <citation type="submission" date="2016-10" db="EMBL/GenBank/DDBJ databases">
        <authorList>
            <person name="de Groot N.N."/>
        </authorList>
    </citation>
    <scope>NUCLEOTIDE SEQUENCE [LARGE SCALE GENOMIC DNA]</scope>
    <source>
        <strain evidence="2 3">CGMCC 4.5681</strain>
    </source>
</reference>
<dbReference type="EMBL" id="FNFB01000001">
    <property type="protein sequence ID" value="SDJ21555.1"/>
    <property type="molecule type" value="Genomic_DNA"/>
</dbReference>
<proteinExistence type="predicted"/>